<reference evidence="4" key="4">
    <citation type="submission" date="2016-10" db="EMBL/GenBank/DDBJ databases">
        <authorList>
            <person name="de Groot N.N."/>
        </authorList>
    </citation>
    <scope>NUCLEOTIDE SEQUENCE [LARGE SCALE GENOMIC DNA]</scope>
    <source>
        <strain evidence="4">LMG 15572</strain>
    </source>
</reference>
<dbReference type="OMA" id="RHIQEAN"/>
<organism evidence="3 6">
    <name type="scientific">Streptococcus gallolyticus</name>
    <dbReference type="NCBI Taxonomy" id="315405"/>
    <lineage>
        <taxon>Bacteria</taxon>
        <taxon>Bacillati</taxon>
        <taxon>Bacillota</taxon>
        <taxon>Bacilli</taxon>
        <taxon>Lactobacillales</taxon>
        <taxon>Streptococcaceae</taxon>
        <taxon>Streptococcus</taxon>
    </lineage>
</organism>
<reference evidence="5 8" key="5">
    <citation type="submission" date="2018-06" db="EMBL/GenBank/DDBJ databases">
        <authorList>
            <consortium name="Pathogen Informatics"/>
            <person name="Doyle S."/>
        </authorList>
    </citation>
    <scope>NUCLEOTIDE SEQUENCE [LARGE SCALE GENOMIC DNA]</scope>
    <source>
        <strain evidence="5 8">NCTC13773</strain>
    </source>
</reference>
<dbReference type="PANTHER" id="PTHR43054">
    <property type="match status" value="1"/>
</dbReference>
<reference evidence="3 6" key="1">
    <citation type="submission" date="2014-02" db="EMBL/GenBank/DDBJ databases">
        <authorList>
            <person name="Manrique M."/>
        </authorList>
    </citation>
    <scope>NUCLEOTIDE SEQUENCE [LARGE SCALE GENOMIC DNA]</scope>
    <source>
        <strain evidence="3 6">LMG17956</strain>
    </source>
</reference>
<evidence type="ECO:0000313" key="7">
    <source>
        <dbReference type="Proteomes" id="UP000183629"/>
    </source>
</evidence>
<name>A0A060RKL0_9STRE</name>
<dbReference type="Gene3D" id="3.40.50.720">
    <property type="entry name" value="NAD(P)-binding Rossmann-like Domain"/>
    <property type="match status" value="1"/>
</dbReference>
<dbReference type="EMBL" id="CCBC010000169">
    <property type="protein sequence ID" value="CDO18142.1"/>
    <property type="molecule type" value="Genomic_DNA"/>
</dbReference>
<gene>
    <name evidence="5" type="primary">ydgJ</name>
    <name evidence="3" type="ORF">BN963_SGAL_01337</name>
    <name evidence="5" type="ORF">NCTC13773_01955</name>
    <name evidence="4" type="ORF">SAMN05660328_102207</name>
</gene>
<dbReference type="EMBL" id="FPBN01000002">
    <property type="protein sequence ID" value="SFU49222.1"/>
    <property type="molecule type" value="Genomic_DNA"/>
</dbReference>
<dbReference type="EMBL" id="LS483409">
    <property type="protein sequence ID" value="SQG80129.1"/>
    <property type="molecule type" value="Genomic_DNA"/>
</dbReference>
<dbReference type="InterPro" id="IPR036291">
    <property type="entry name" value="NAD(P)-bd_dom_sf"/>
</dbReference>
<evidence type="ECO:0000313" key="8">
    <source>
        <dbReference type="Proteomes" id="UP000249013"/>
    </source>
</evidence>
<feature type="domain" description="GFO/IDH/MocA-like oxidoreductase" evidence="2">
    <location>
        <begin position="139"/>
        <end position="247"/>
    </location>
</feature>
<accession>A0A060RKL0</accession>
<reference evidence="3 6" key="2">
    <citation type="submission" date="2014-05" db="EMBL/GenBank/DDBJ databases">
        <title>Genome sequence of Streptococcus gallolyticus.</title>
        <authorList>
            <person name="Del Campo R."/>
        </authorList>
    </citation>
    <scope>NUCLEOTIDE SEQUENCE [LARGE SCALE GENOMIC DNA]</scope>
    <source>
        <strain evidence="3 6">LMG17956</strain>
    </source>
</reference>
<dbReference type="SUPFAM" id="SSF51735">
    <property type="entry name" value="NAD(P)-binding Rossmann-fold domains"/>
    <property type="match status" value="1"/>
</dbReference>
<dbReference type="InterPro" id="IPR000683">
    <property type="entry name" value="Gfo/Idh/MocA-like_OxRdtase_N"/>
</dbReference>
<evidence type="ECO:0000313" key="6">
    <source>
        <dbReference type="Proteomes" id="UP000027584"/>
    </source>
</evidence>
<dbReference type="PANTHER" id="PTHR43054:SF1">
    <property type="entry name" value="SCYLLO-INOSITOL 2-DEHYDROGENASE (NADP(+)) IOLU"/>
    <property type="match status" value="1"/>
</dbReference>
<evidence type="ECO:0000259" key="1">
    <source>
        <dbReference type="Pfam" id="PF01408"/>
    </source>
</evidence>
<proteinExistence type="predicted"/>
<dbReference type="Gene3D" id="3.30.360.10">
    <property type="entry name" value="Dihydrodipicolinate Reductase, domain 2"/>
    <property type="match status" value="1"/>
</dbReference>
<evidence type="ECO:0000313" key="5">
    <source>
        <dbReference type="EMBL" id="SQG80129.1"/>
    </source>
</evidence>
<evidence type="ECO:0000313" key="4">
    <source>
        <dbReference type="EMBL" id="SFU49222.1"/>
    </source>
</evidence>
<keyword evidence="7" id="KW-1185">Reference proteome</keyword>
<feature type="domain" description="Gfo/Idh/MocA-like oxidoreductase N-terminal" evidence="1">
    <location>
        <begin position="2"/>
        <end position="118"/>
    </location>
</feature>
<dbReference type="AlphaFoldDB" id="A0A060RKL0"/>
<dbReference type="InterPro" id="IPR055170">
    <property type="entry name" value="GFO_IDH_MocA-like_dom"/>
</dbReference>
<sequence length="320" mass="34972">MKLAILGTGKIVDEVLPVLKEINGIELSAILSTPRSLEKAQKLAEIYGISQASSDYDSILANPDVDTVYVALPNHLHYDYAKKALLAGKHVICEKPFTLTLAEFEDLAKIAEQNNRILLEAITNQYLGNFAAIKGNLAKLGDIKIVECNYSQYSSRYDAFKRGEIAPAFDPEKGGGALRDLNIYNIHLVIGLFGKPEKVQYLANMERGVDTSGILIMDYGHFKAACIGAKDCAAEIKSTIQGNKGSIAIIGATNTLPELALSLNNQSMTMINENTLNHRMHDEFVAFQAIIEQEDMTATKLALEHSRAVMEVLDAAVNSL</sequence>
<dbReference type="Pfam" id="PF01408">
    <property type="entry name" value="GFO_IDH_MocA"/>
    <property type="match status" value="1"/>
</dbReference>
<protein>
    <submittedName>
        <fullName evidence="3 5">NAD-dependent oxidoreductase</fullName>
        <ecNumber evidence="5">1.-.-.-</ecNumber>
    </submittedName>
    <submittedName>
        <fullName evidence="4">Predicted dehydrogenase</fullName>
    </submittedName>
</protein>
<dbReference type="SUPFAM" id="SSF55347">
    <property type="entry name" value="Glyceraldehyde-3-phosphate dehydrogenase-like, C-terminal domain"/>
    <property type="match status" value="1"/>
</dbReference>
<evidence type="ECO:0000259" key="2">
    <source>
        <dbReference type="Pfam" id="PF22725"/>
    </source>
</evidence>
<dbReference type="RefSeq" id="WP_013643323.1">
    <property type="nucleotide sequence ID" value="NZ_FOLZ01000002.1"/>
</dbReference>
<keyword evidence="5" id="KW-0560">Oxidoreductase</keyword>
<dbReference type="Proteomes" id="UP000183629">
    <property type="component" value="Unassembled WGS sequence"/>
</dbReference>
<dbReference type="Proteomes" id="UP000249013">
    <property type="component" value="Chromosome 1"/>
</dbReference>
<dbReference type="GO" id="GO:0000166">
    <property type="term" value="F:nucleotide binding"/>
    <property type="evidence" value="ECO:0007669"/>
    <property type="project" value="InterPro"/>
</dbReference>
<evidence type="ECO:0000313" key="3">
    <source>
        <dbReference type="EMBL" id="CDO18142.1"/>
    </source>
</evidence>
<dbReference type="Pfam" id="PF22725">
    <property type="entry name" value="GFO_IDH_MocA_C3"/>
    <property type="match status" value="1"/>
</dbReference>
<dbReference type="EC" id="1.-.-.-" evidence="5"/>
<dbReference type="Proteomes" id="UP000027584">
    <property type="component" value="Unassembled WGS sequence"/>
</dbReference>
<dbReference type="GO" id="GO:0016491">
    <property type="term" value="F:oxidoreductase activity"/>
    <property type="evidence" value="ECO:0007669"/>
    <property type="project" value="UniProtKB-KW"/>
</dbReference>
<reference evidence="7" key="3">
    <citation type="submission" date="2016-10" db="EMBL/GenBank/DDBJ databases">
        <authorList>
            <person name="Varghese N."/>
            <person name="Submissions S."/>
        </authorList>
    </citation>
    <scope>NUCLEOTIDE SEQUENCE [LARGE SCALE GENOMIC DNA]</scope>
    <source>
        <strain evidence="7">LMG 15572</strain>
    </source>
</reference>